<dbReference type="AlphaFoldDB" id="A0A7C4W124"/>
<protein>
    <submittedName>
        <fullName evidence="1">Winged helix-turn-helix domain-containing protein</fullName>
    </submittedName>
</protein>
<proteinExistence type="predicted"/>
<dbReference type="EMBL" id="DSUH01000267">
    <property type="protein sequence ID" value="HGU33498.1"/>
    <property type="molecule type" value="Genomic_DNA"/>
</dbReference>
<name>A0A7C4W124_9BACT</name>
<evidence type="ECO:0000313" key="1">
    <source>
        <dbReference type="EMBL" id="HGU33498.1"/>
    </source>
</evidence>
<gene>
    <name evidence="1" type="ORF">ENS29_11650</name>
</gene>
<reference evidence="1" key="1">
    <citation type="journal article" date="2020" name="mSystems">
        <title>Genome- and Community-Level Interaction Insights into Carbon Utilization and Element Cycling Functions of Hydrothermarchaeota in Hydrothermal Sediment.</title>
        <authorList>
            <person name="Zhou Z."/>
            <person name="Liu Y."/>
            <person name="Xu W."/>
            <person name="Pan J."/>
            <person name="Luo Z.H."/>
            <person name="Li M."/>
        </authorList>
    </citation>
    <scope>NUCLEOTIDE SEQUENCE [LARGE SCALE GENOMIC DNA]</scope>
    <source>
        <strain evidence="1">SpSt-477</strain>
    </source>
</reference>
<accession>A0A7C4W124</accession>
<organism evidence="1">
    <name type="scientific">Desulfatirhabdium butyrativorans</name>
    <dbReference type="NCBI Taxonomy" id="340467"/>
    <lineage>
        <taxon>Bacteria</taxon>
        <taxon>Pseudomonadati</taxon>
        <taxon>Thermodesulfobacteriota</taxon>
        <taxon>Desulfobacteria</taxon>
        <taxon>Desulfobacterales</taxon>
        <taxon>Desulfatirhabdiaceae</taxon>
        <taxon>Desulfatirhabdium</taxon>
    </lineage>
</organism>
<sequence length="113" mass="12360">MDSKSDRQMNVGLERNTALKALRSARKTSIALATETVKRQRREIQAILGVLEKSSATVPEVSAATGIPSALVLWYVAALKKYGKVAEAEKEEGYFRYRSIALAKESVAEGETT</sequence>
<comment type="caution">
    <text evidence="1">The sequence shown here is derived from an EMBL/GenBank/DDBJ whole genome shotgun (WGS) entry which is preliminary data.</text>
</comment>